<dbReference type="HOGENOM" id="CLU_797974_0_0_1"/>
<dbReference type="Pfam" id="PF00352">
    <property type="entry name" value="TBP"/>
    <property type="match status" value="1"/>
</dbReference>
<keyword evidence="6" id="KW-1185">Reference proteome</keyword>
<reference evidence="6" key="2">
    <citation type="submission" date="2012-11" db="EMBL/GenBank/DDBJ databases">
        <authorList>
            <person name="Kuo A."/>
            <person name="Curtis B.A."/>
            <person name="Tanifuji G."/>
            <person name="Burki F."/>
            <person name="Gruber A."/>
            <person name="Irimia M."/>
            <person name="Maruyama S."/>
            <person name="Arias M.C."/>
            <person name="Ball S.G."/>
            <person name="Gile G.H."/>
            <person name="Hirakawa Y."/>
            <person name="Hopkins J.F."/>
            <person name="Rensing S.A."/>
            <person name="Schmutz J."/>
            <person name="Symeonidi A."/>
            <person name="Elias M."/>
            <person name="Eveleigh R.J."/>
            <person name="Herman E.K."/>
            <person name="Klute M.J."/>
            <person name="Nakayama T."/>
            <person name="Obornik M."/>
            <person name="Reyes-Prieto A."/>
            <person name="Armbrust E.V."/>
            <person name="Aves S.J."/>
            <person name="Beiko R.G."/>
            <person name="Coutinho P."/>
            <person name="Dacks J.B."/>
            <person name="Durnford D.G."/>
            <person name="Fast N.M."/>
            <person name="Green B.R."/>
            <person name="Grisdale C."/>
            <person name="Hempe F."/>
            <person name="Henrissat B."/>
            <person name="Hoppner M.P."/>
            <person name="Ishida K.-I."/>
            <person name="Kim E."/>
            <person name="Koreny L."/>
            <person name="Kroth P.G."/>
            <person name="Liu Y."/>
            <person name="Malik S.-B."/>
            <person name="Maier U.G."/>
            <person name="McRose D."/>
            <person name="Mock T."/>
            <person name="Neilson J.A."/>
            <person name="Onodera N.T."/>
            <person name="Poole A.M."/>
            <person name="Pritham E.J."/>
            <person name="Richards T.A."/>
            <person name="Rocap G."/>
            <person name="Roy S.W."/>
            <person name="Sarai C."/>
            <person name="Schaack S."/>
            <person name="Shirato S."/>
            <person name="Slamovits C.H."/>
            <person name="Spencer D.F."/>
            <person name="Suzuki S."/>
            <person name="Worden A.Z."/>
            <person name="Zauner S."/>
            <person name="Barry K."/>
            <person name="Bell C."/>
            <person name="Bharti A.K."/>
            <person name="Crow J.A."/>
            <person name="Grimwood J."/>
            <person name="Kramer R."/>
            <person name="Lindquist E."/>
            <person name="Lucas S."/>
            <person name="Salamov A."/>
            <person name="McFadden G.I."/>
            <person name="Lane C.E."/>
            <person name="Keeling P.J."/>
            <person name="Gray M.W."/>
            <person name="Grigoriev I.V."/>
            <person name="Archibald J.M."/>
        </authorList>
    </citation>
    <scope>NUCLEOTIDE SEQUENCE</scope>
    <source>
        <strain evidence="6">CCMP2712</strain>
    </source>
</reference>
<dbReference type="AlphaFoldDB" id="L1JSY1"/>
<sequence length="348" mass="39020">MSSPTYSTYPWDTQSWIPEEGSKTKTTCQEDLIHADEAYISALPGLKCDFTFQSPCEDDRRCSSKPCTQSTESYRLKESSEPVQVSRARGVKLAKRIHRDSLVFSTMTASARLNQSAVKLEVLAKSLPGGNCVFDPRGRLRFEGNLSRKRRAMSNMMSMFIKVPSKGVKRMINVSVFSNGMMSISGAKNYEELLYVVDKAIMRIRNAFTQDRLGRRSYAVSAPDRLDLGILESADENGIRIEMGKLDFDLGISIKLESAFQFLVRDFNVTYEPEFFAGLKIKSALNPFITIVIYSSGKGYMTCSSRAMLASKDASAELRRAYDAVCSVLWSNKAEVVNLAYSKRIFKS</sequence>
<dbReference type="GO" id="GO:0006352">
    <property type="term" value="P:DNA-templated transcription initiation"/>
    <property type="evidence" value="ECO:0007669"/>
    <property type="project" value="InterPro"/>
</dbReference>
<dbReference type="Gene3D" id="3.30.310.10">
    <property type="entry name" value="TATA-Binding Protein"/>
    <property type="match status" value="2"/>
</dbReference>
<dbReference type="GO" id="GO:0003677">
    <property type="term" value="F:DNA binding"/>
    <property type="evidence" value="ECO:0007669"/>
    <property type="project" value="UniProtKB-KW"/>
</dbReference>
<keyword evidence="3" id="KW-0804">Transcription</keyword>
<dbReference type="OrthoDB" id="10608556at2759"/>
<dbReference type="PaxDb" id="55529-EKX51552"/>
<dbReference type="RefSeq" id="XP_005838532.1">
    <property type="nucleotide sequence ID" value="XM_005838475.1"/>
</dbReference>
<evidence type="ECO:0000313" key="6">
    <source>
        <dbReference type="Proteomes" id="UP000011087"/>
    </source>
</evidence>
<name>L1JSY1_GUITC</name>
<evidence type="ECO:0000256" key="3">
    <source>
        <dbReference type="ARBA" id="ARBA00023163"/>
    </source>
</evidence>
<reference evidence="4 6" key="1">
    <citation type="journal article" date="2012" name="Nature">
        <title>Algal genomes reveal evolutionary mosaicism and the fate of nucleomorphs.</title>
        <authorList>
            <consortium name="DOE Joint Genome Institute"/>
            <person name="Curtis B.A."/>
            <person name="Tanifuji G."/>
            <person name="Burki F."/>
            <person name="Gruber A."/>
            <person name="Irimia M."/>
            <person name="Maruyama S."/>
            <person name="Arias M.C."/>
            <person name="Ball S.G."/>
            <person name="Gile G.H."/>
            <person name="Hirakawa Y."/>
            <person name="Hopkins J.F."/>
            <person name="Kuo A."/>
            <person name="Rensing S.A."/>
            <person name="Schmutz J."/>
            <person name="Symeonidi A."/>
            <person name="Elias M."/>
            <person name="Eveleigh R.J."/>
            <person name="Herman E.K."/>
            <person name="Klute M.J."/>
            <person name="Nakayama T."/>
            <person name="Obornik M."/>
            <person name="Reyes-Prieto A."/>
            <person name="Armbrust E.V."/>
            <person name="Aves S.J."/>
            <person name="Beiko R.G."/>
            <person name="Coutinho P."/>
            <person name="Dacks J.B."/>
            <person name="Durnford D.G."/>
            <person name="Fast N.M."/>
            <person name="Green B.R."/>
            <person name="Grisdale C.J."/>
            <person name="Hempel F."/>
            <person name="Henrissat B."/>
            <person name="Hoppner M.P."/>
            <person name="Ishida K."/>
            <person name="Kim E."/>
            <person name="Koreny L."/>
            <person name="Kroth P.G."/>
            <person name="Liu Y."/>
            <person name="Malik S.B."/>
            <person name="Maier U.G."/>
            <person name="McRose D."/>
            <person name="Mock T."/>
            <person name="Neilson J.A."/>
            <person name="Onodera N.T."/>
            <person name="Poole A.M."/>
            <person name="Pritham E.J."/>
            <person name="Richards T.A."/>
            <person name="Rocap G."/>
            <person name="Roy S.W."/>
            <person name="Sarai C."/>
            <person name="Schaack S."/>
            <person name="Shirato S."/>
            <person name="Slamovits C.H."/>
            <person name="Spencer D.F."/>
            <person name="Suzuki S."/>
            <person name="Worden A.Z."/>
            <person name="Zauner S."/>
            <person name="Barry K."/>
            <person name="Bell C."/>
            <person name="Bharti A.K."/>
            <person name="Crow J.A."/>
            <person name="Grimwood J."/>
            <person name="Kramer R."/>
            <person name="Lindquist E."/>
            <person name="Lucas S."/>
            <person name="Salamov A."/>
            <person name="McFadden G.I."/>
            <person name="Lane C.E."/>
            <person name="Keeling P.J."/>
            <person name="Gray M.W."/>
            <person name="Grigoriev I.V."/>
            <person name="Archibald J.M."/>
        </authorList>
    </citation>
    <scope>NUCLEOTIDE SEQUENCE</scope>
    <source>
        <strain evidence="4 6">CCMP2712</strain>
    </source>
</reference>
<reference evidence="5" key="3">
    <citation type="submission" date="2016-03" db="UniProtKB">
        <authorList>
            <consortium name="EnsemblProtists"/>
        </authorList>
    </citation>
    <scope>IDENTIFICATION</scope>
</reference>
<keyword evidence="2" id="KW-0238">DNA-binding</keyword>
<dbReference type="EMBL" id="JH992975">
    <property type="protein sequence ID" value="EKX51552.1"/>
    <property type="molecule type" value="Genomic_DNA"/>
</dbReference>
<comment type="similarity">
    <text evidence="1">Belongs to the TBP family.</text>
</comment>
<evidence type="ECO:0000256" key="1">
    <source>
        <dbReference type="ARBA" id="ARBA00005560"/>
    </source>
</evidence>
<protein>
    <recommendedName>
        <fullName evidence="7">TATA-box binding protein</fullName>
    </recommendedName>
</protein>
<evidence type="ECO:0000313" key="5">
    <source>
        <dbReference type="EnsemblProtists" id="EKX51552"/>
    </source>
</evidence>
<proteinExistence type="inferred from homology"/>
<organism evidence="4">
    <name type="scientific">Guillardia theta (strain CCMP2712)</name>
    <name type="common">Cryptophyte</name>
    <dbReference type="NCBI Taxonomy" id="905079"/>
    <lineage>
        <taxon>Eukaryota</taxon>
        <taxon>Cryptophyceae</taxon>
        <taxon>Pyrenomonadales</taxon>
        <taxon>Geminigeraceae</taxon>
        <taxon>Guillardia</taxon>
    </lineage>
</organism>
<evidence type="ECO:0000313" key="4">
    <source>
        <dbReference type="EMBL" id="EKX51552.1"/>
    </source>
</evidence>
<dbReference type="InterPro" id="IPR012295">
    <property type="entry name" value="TBP_dom_sf"/>
</dbReference>
<dbReference type="Proteomes" id="UP000011087">
    <property type="component" value="Unassembled WGS sequence"/>
</dbReference>
<dbReference type="InterPro" id="IPR000814">
    <property type="entry name" value="TBP"/>
</dbReference>
<dbReference type="EnsemblProtists" id="EKX51552">
    <property type="protein sequence ID" value="EKX51552"/>
    <property type="gene ID" value="GUITHDRAFT_134460"/>
</dbReference>
<accession>L1JSY1</accession>
<dbReference type="SUPFAM" id="SSF55945">
    <property type="entry name" value="TATA-box binding protein-like"/>
    <property type="match status" value="2"/>
</dbReference>
<dbReference type="KEGG" id="gtt:GUITHDRAFT_134460"/>
<evidence type="ECO:0008006" key="7">
    <source>
        <dbReference type="Google" id="ProtNLM"/>
    </source>
</evidence>
<dbReference type="GeneID" id="17308236"/>
<evidence type="ECO:0000256" key="2">
    <source>
        <dbReference type="ARBA" id="ARBA00023125"/>
    </source>
</evidence>
<gene>
    <name evidence="4" type="ORF">GUITHDRAFT_134460</name>
</gene>